<keyword evidence="1" id="KW-0863">Zinc-finger</keyword>
<dbReference type="AlphaFoldDB" id="A0A397Y8K6"/>
<evidence type="ECO:0000256" key="1">
    <source>
        <dbReference type="PROSITE-ProRule" id="PRU00047"/>
    </source>
</evidence>
<feature type="compositionally biased region" description="Basic residues" evidence="2">
    <location>
        <begin position="710"/>
        <end position="722"/>
    </location>
</feature>
<feature type="region of interest" description="Disordered" evidence="2">
    <location>
        <begin position="84"/>
        <end position="121"/>
    </location>
</feature>
<dbReference type="EMBL" id="CM010635">
    <property type="protein sequence ID" value="RID49839.1"/>
    <property type="molecule type" value="Genomic_DNA"/>
</dbReference>
<feature type="domain" description="CCHC-type" evidence="3">
    <location>
        <begin position="689"/>
        <end position="704"/>
    </location>
</feature>
<evidence type="ECO:0000259" key="3">
    <source>
        <dbReference type="PROSITE" id="PS50158"/>
    </source>
</evidence>
<feature type="compositionally biased region" description="Polar residues" evidence="2">
    <location>
        <begin position="737"/>
        <end position="747"/>
    </location>
</feature>
<feature type="region of interest" description="Disordered" evidence="2">
    <location>
        <begin position="643"/>
        <end position="679"/>
    </location>
</feature>
<dbReference type="PROSITE" id="PS50158">
    <property type="entry name" value="ZF_CCHC"/>
    <property type="match status" value="1"/>
</dbReference>
<reference evidence="4 5" key="1">
    <citation type="submission" date="2018-06" db="EMBL/GenBank/DDBJ databases">
        <title>WGS assembly of Brassica rapa FPsc.</title>
        <authorList>
            <person name="Bowman J."/>
            <person name="Kohchi T."/>
            <person name="Yamato K."/>
            <person name="Jenkins J."/>
            <person name="Shu S."/>
            <person name="Ishizaki K."/>
            <person name="Yamaoka S."/>
            <person name="Nishihama R."/>
            <person name="Nakamura Y."/>
            <person name="Berger F."/>
            <person name="Adam C."/>
            <person name="Aki S."/>
            <person name="Althoff F."/>
            <person name="Araki T."/>
            <person name="Arteaga-Vazquez M."/>
            <person name="Balasubrmanian S."/>
            <person name="Bauer D."/>
            <person name="Boehm C."/>
            <person name="Briginshaw L."/>
            <person name="Caballero-Perez J."/>
            <person name="Catarino B."/>
            <person name="Chen F."/>
            <person name="Chiyoda S."/>
            <person name="Chovatia M."/>
            <person name="Davies K."/>
            <person name="Delmans M."/>
            <person name="Demura T."/>
            <person name="Dierschke T."/>
            <person name="Dolan L."/>
            <person name="Dorantes-Acosta A."/>
            <person name="Eklund D."/>
            <person name="Florent S."/>
            <person name="Flores-Sandoval E."/>
            <person name="Fujiyama A."/>
            <person name="Fukuzawa H."/>
            <person name="Galik B."/>
            <person name="Grimanelli D."/>
            <person name="Grimwood J."/>
            <person name="Grossniklaus U."/>
            <person name="Hamada T."/>
            <person name="Haseloff J."/>
            <person name="Hetherington A."/>
            <person name="Higo A."/>
            <person name="Hirakawa Y."/>
            <person name="Hundley H."/>
            <person name="Ikeda Y."/>
            <person name="Inoue K."/>
            <person name="Inoue S."/>
            <person name="Ishida S."/>
            <person name="Jia Q."/>
            <person name="Kakita M."/>
            <person name="Kanazawa T."/>
            <person name="Kawai Y."/>
            <person name="Kawashima T."/>
            <person name="Kennedy M."/>
            <person name="Kinose K."/>
            <person name="Kinoshita T."/>
            <person name="Kohara Y."/>
            <person name="Koide E."/>
            <person name="Komatsu K."/>
            <person name="Kopischke S."/>
            <person name="Kubo M."/>
            <person name="Kyozuka J."/>
            <person name="Lagercrantz U."/>
            <person name="Lin S."/>
            <person name="Lindquist E."/>
            <person name="Lipzen A."/>
            <person name="Lu C."/>
            <person name="Luna E."/>
            <person name="Martienssen R."/>
            <person name="Minamino N."/>
            <person name="Mizutani M."/>
            <person name="Mizutani M."/>
            <person name="Mochizuki N."/>
            <person name="Monte I."/>
            <person name="Mosher R."/>
            <person name="Nagasaki H."/>
            <person name="Nakagami H."/>
            <person name="Naramoto S."/>
            <person name="Nishitani K."/>
            <person name="Ohtani M."/>
            <person name="Okamoto T."/>
            <person name="Okumura M."/>
            <person name="Phillips J."/>
            <person name="Pollak B."/>
            <person name="Reinders A."/>
            <person name="Roevekamp M."/>
            <person name="Sano R."/>
            <person name="Sawa S."/>
            <person name="Schmid M."/>
            <person name="Shirakawa M."/>
            <person name="Solano R."/>
            <person name="Spunde A."/>
            <person name="Suetsugu N."/>
            <person name="Sugano S."/>
            <person name="Sugiyama A."/>
            <person name="Sun R."/>
            <person name="Suzuki Y."/>
            <person name="Takenaka M."/>
            <person name="Takezawa D."/>
            <person name="Tomogane H."/>
            <person name="Tsuzuki M."/>
            <person name="Ueda T."/>
            <person name="Umeda M."/>
            <person name="Ward J."/>
            <person name="Watanabe Y."/>
            <person name="Yazaki K."/>
            <person name="Yokoyama R."/>
            <person name="Yoshitake Y."/>
            <person name="Yotsui I."/>
            <person name="Zachgo S."/>
            <person name="Schmutz J."/>
        </authorList>
    </citation>
    <scope>NUCLEOTIDE SEQUENCE [LARGE SCALE GENOMIC DNA]</scope>
    <source>
        <strain evidence="5">cv. B-3</strain>
    </source>
</reference>
<gene>
    <name evidence="4" type="ORF">BRARA_H00611</name>
</gene>
<protein>
    <recommendedName>
        <fullName evidence="3">CCHC-type domain-containing protein</fullName>
    </recommendedName>
</protein>
<dbReference type="PANTHER" id="PTHR31973">
    <property type="entry name" value="POLYPROTEIN, PUTATIVE-RELATED"/>
    <property type="match status" value="1"/>
</dbReference>
<dbReference type="PANTHER" id="PTHR31973:SF187">
    <property type="entry name" value="MUTATOR TRANSPOSASE MUDRA PROTEIN"/>
    <property type="match status" value="1"/>
</dbReference>
<proteinExistence type="predicted"/>
<dbReference type="GO" id="GO:0003676">
    <property type="term" value="F:nucleic acid binding"/>
    <property type="evidence" value="ECO:0007669"/>
    <property type="project" value="InterPro"/>
</dbReference>
<evidence type="ECO:0000313" key="4">
    <source>
        <dbReference type="EMBL" id="RID49839.1"/>
    </source>
</evidence>
<evidence type="ECO:0000313" key="5">
    <source>
        <dbReference type="Proteomes" id="UP000264353"/>
    </source>
</evidence>
<accession>A0A397Y8K6</accession>
<keyword evidence="1" id="KW-0862">Zinc</keyword>
<dbReference type="Proteomes" id="UP000264353">
    <property type="component" value="Chromosome A8"/>
</dbReference>
<keyword evidence="1" id="KW-0479">Metal-binding</keyword>
<evidence type="ECO:0000256" key="2">
    <source>
        <dbReference type="SAM" id="MobiDB-lite"/>
    </source>
</evidence>
<dbReference type="InterPro" id="IPR001878">
    <property type="entry name" value="Znf_CCHC"/>
</dbReference>
<feature type="compositionally biased region" description="Basic and acidic residues" evidence="2">
    <location>
        <begin position="99"/>
        <end position="108"/>
    </location>
</feature>
<sequence length="747" mass="85955">MSVDNDISLIINYDGKFEHMEGVLYYVGGKNHILQADPPALLGGIRSAEIVDMYRQRVCTNFWNMCTAAHLTKTVEVYLEHEDVNKEQEESANSGDNDVEIRETVGAREEEDPNEANRRDRRVEEIVAGFVDELEENDDHIETAPVSDDEEEVIGGGYERWRRGSGELKIMQVFESIKEFKEAVLEYALKGAWNVKYTRWGNDISEAKCAVNGEIPCAWRIYCSYEKSVHQYMVKTYQEEHSCTKDGYCRLLTDQVIAELLINEIRNDNAIMPRVIQNLIQDRYQLTVTHDIARKARKKALDMIDDEFDEQSNPGSTVDLVTVVRDDGVVVFDKFYVCFKALRTVWRNHCRPIFGIDGCFLKSTSKGQLVAAVGRDANNQIYPWFLERLKIDLNLENGNGFTLISDKQKGLLKAVEEELPNVEHRMCARHVYGNLKKLHPRKSQLKKRFWAVANSFNMGDYKIDLKALENFDHQVYNDLMARDPTTCSRAFFSTTPTCEDGLNNFSEAYNSGLEKAWSLPLVEMLETMRRQAMVRIEVRKNKLTKYKARYSIKVAKTLAEEGEARSKWCKKRTPGANGVSEVNENGTSYTVNIEKRTCSCRKWDIKKHNAEDYVADCYLTATWRKQYSDSIIPVEGMKFWKETYGSQIKPPPRDNDKGRKKKPQKRKRSITESPTKEKKVSRHLKVIHCYRCGFPGHNSLHCSNDGAPNKPRKTYPRKKKHASQVESMSMDYGEGPSQPTQTFVDNE</sequence>
<organism evidence="4 5">
    <name type="scientific">Brassica campestris</name>
    <name type="common">Field mustard</name>
    <dbReference type="NCBI Taxonomy" id="3711"/>
    <lineage>
        <taxon>Eukaryota</taxon>
        <taxon>Viridiplantae</taxon>
        <taxon>Streptophyta</taxon>
        <taxon>Embryophyta</taxon>
        <taxon>Tracheophyta</taxon>
        <taxon>Spermatophyta</taxon>
        <taxon>Magnoliopsida</taxon>
        <taxon>eudicotyledons</taxon>
        <taxon>Gunneridae</taxon>
        <taxon>Pentapetalae</taxon>
        <taxon>rosids</taxon>
        <taxon>malvids</taxon>
        <taxon>Brassicales</taxon>
        <taxon>Brassicaceae</taxon>
        <taxon>Brassiceae</taxon>
        <taxon>Brassica</taxon>
    </lineage>
</organism>
<feature type="compositionally biased region" description="Basic residues" evidence="2">
    <location>
        <begin position="658"/>
        <end position="668"/>
    </location>
</feature>
<dbReference type="GO" id="GO:0008270">
    <property type="term" value="F:zinc ion binding"/>
    <property type="evidence" value="ECO:0007669"/>
    <property type="project" value="UniProtKB-KW"/>
</dbReference>
<feature type="region of interest" description="Disordered" evidence="2">
    <location>
        <begin position="700"/>
        <end position="747"/>
    </location>
</feature>
<name>A0A397Y8K6_BRACM</name>